<dbReference type="Proteomes" id="UP001055108">
    <property type="component" value="Unassembled WGS sequence"/>
</dbReference>
<dbReference type="RefSeq" id="WP_238306921.1">
    <property type="nucleotide sequence ID" value="NZ_BPQM01000153.1"/>
</dbReference>
<dbReference type="InterPro" id="IPR038740">
    <property type="entry name" value="BioF2-like_GNAT_dom"/>
</dbReference>
<evidence type="ECO:0000256" key="1">
    <source>
        <dbReference type="SAM" id="MobiDB-lite"/>
    </source>
</evidence>
<gene>
    <name evidence="3" type="ORF">NBEOAGPD_4946</name>
</gene>
<name>A0AA37MCX9_9HYPH</name>
<reference evidence="3" key="1">
    <citation type="journal article" date="2016" name="Front. Microbiol.">
        <title>Genome Sequence of the Piezophilic, Mesophilic Sulfate-Reducing Bacterium Desulfovibrio indicus J2T.</title>
        <authorList>
            <person name="Cao J."/>
            <person name="Maignien L."/>
            <person name="Shao Z."/>
            <person name="Alain K."/>
            <person name="Jebbar M."/>
        </authorList>
    </citation>
    <scope>NUCLEOTIDE SEQUENCE</scope>
    <source>
        <strain evidence="3">NBRC 103626</strain>
    </source>
</reference>
<dbReference type="AlphaFoldDB" id="A0AA37MCX9"/>
<evidence type="ECO:0000313" key="3">
    <source>
        <dbReference type="EMBL" id="GJD81692.1"/>
    </source>
</evidence>
<feature type="compositionally biased region" description="Low complexity" evidence="1">
    <location>
        <begin position="371"/>
        <end position="381"/>
    </location>
</feature>
<proteinExistence type="predicted"/>
<accession>A0AA37MCX9</accession>
<organism evidence="3 4">
    <name type="scientific">Methylobacterium gregans</name>
    <dbReference type="NCBI Taxonomy" id="374424"/>
    <lineage>
        <taxon>Bacteria</taxon>
        <taxon>Pseudomonadati</taxon>
        <taxon>Pseudomonadota</taxon>
        <taxon>Alphaproteobacteria</taxon>
        <taxon>Hyphomicrobiales</taxon>
        <taxon>Methylobacteriaceae</taxon>
        <taxon>Methylobacterium</taxon>
    </lineage>
</organism>
<keyword evidence="4" id="KW-1185">Reference proteome</keyword>
<reference evidence="3" key="2">
    <citation type="submission" date="2021-08" db="EMBL/GenBank/DDBJ databases">
        <authorList>
            <person name="Tani A."/>
            <person name="Ola A."/>
            <person name="Ogura Y."/>
            <person name="Katsura K."/>
            <person name="Hayashi T."/>
        </authorList>
    </citation>
    <scope>NUCLEOTIDE SEQUENCE</scope>
    <source>
        <strain evidence="3">NBRC 103626</strain>
    </source>
</reference>
<sequence>MERIEIVGTAERLRAVGPAWTGLWAATGALVFQSHAWVSAWWDSVPDRERRRLMIVLAWRGDDLVGVLALATVRRGGLRVLEWAAKACSDFADALVAPDAGADLLPRMWAHLSGAGGFDLAYLSHLRPEARAGALGDARSGGVRLRPNHRTEQNWRVCGPHPSGTAWFDAQAKKMRQNHRRGRKLIAERGALTSRLLAPEAPLDRLLAWFVDRKRAWLAANGLPPGLFYAEGSRALPAMVRVLDEAGLLRVFVLECDGAPVAASINFVQDGTMMAFVTTYDPDFERASPGLVLMIDYIVWAFDHGLHTVDFLCGDEGFKGRFGTQCRTLGSLMGARTLPGAAAHLIDRGGRGLSRRLAARRGARMEPRTGAQDAARGEAAA</sequence>
<comment type="caution">
    <text evidence="3">The sequence shown here is derived from an EMBL/GenBank/DDBJ whole genome shotgun (WGS) entry which is preliminary data.</text>
</comment>
<dbReference type="Gene3D" id="3.40.630.30">
    <property type="match status" value="1"/>
</dbReference>
<dbReference type="SUPFAM" id="SSF55729">
    <property type="entry name" value="Acyl-CoA N-acyltransferases (Nat)"/>
    <property type="match status" value="1"/>
</dbReference>
<protein>
    <recommendedName>
        <fullName evidence="2">BioF2-like acetyltransferase domain-containing protein</fullName>
    </recommendedName>
</protein>
<feature type="region of interest" description="Disordered" evidence="1">
    <location>
        <begin position="358"/>
        <end position="381"/>
    </location>
</feature>
<dbReference type="Pfam" id="PF13480">
    <property type="entry name" value="Acetyltransf_6"/>
    <property type="match status" value="1"/>
</dbReference>
<feature type="domain" description="BioF2-like acetyltransferase" evidence="2">
    <location>
        <begin position="173"/>
        <end position="319"/>
    </location>
</feature>
<dbReference type="InterPro" id="IPR016181">
    <property type="entry name" value="Acyl_CoA_acyltransferase"/>
</dbReference>
<evidence type="ECO:0000313" key="4">
    <source>
        <dbReference type="Proteomes" id="UP001055108"/>
    </source>
</evidence>
<dbReference type="EMBL" id="BPQM01000153">
    <property type="protein sequence ID" value="GJD81692.1"/>
    <property type="molecule type" value="Genomic_DNA"/>
</dbReference>
<evidence type="ECO:0000259" key="2">
    <source>
        <dbReference type="Pfam" id="PF13480"/>
    </source>
</evidence>